<evidence type="ECO:0000256" key="1">
    <source>
        <dbReference type="SAM" id="Coils"/>
    </source>
</evidence>
<organism evidence="2 3">
    <name type="scientific">Streptococcus gallinaceus</name>
    <dbReference type="NCBI Taxonomy" id="165758"/>
    <lineage>
        <taxon>Bacteria</taxon>
        <taxon>Bacillati</taxon>
        <taxon>Bacillota</taxon>
        <taxon>Bacilli</taxon>
        <taxon>Lactobacillales</taxon>
        <taxon>Streptococcaceae</taxon>
        <taxon>Streptococcus</taxon>
    </lineage>
</organism>
<evidence type="ECO:0000313" key="3">
    <source>
        <dbReference type="Proteomes" id="UP001549055"/>
    </source>
</evidence>
<dbReference type="Proteomes" id="UP001549055">
    <property type="component" value="Unassembled WGS sequence"/>
</dbReference>
<name>A0ABV2JN05_9STRE</name>
<comment type="caution">
    <text evidence="2">The sequence shown here is derived from an EMBL/GenBank/DDBJ whole genome shotgun (WGS) entry which is preliminary data.</text>
</comment>
<gene>
    <name evidence="2" type="ORF">ABID27_001972</name>
</gene>
<reference evidence="2 3" key="1">
    <citation type="submission" date="2024-06" db="EMBL/GenBank/DDBJ databases">
        <title>Genomic Encyclopedia of Type Strains, Phase IV (KMG-IV): sequencing the most valuable type-strain genomes for metagenomic binning, comparative biology and taxonomic classification.</title>
        <authorList>
            <person name="Goeker M."/>
        </authorList>
    </citation>
    <scope>NUCLEOTIDE SEQUENCE [LARGE SCALE GENOMIC DNA]</scope>
    <source>
        <strain evidence="2 3">DSM 15349</strain>
    </source>
</reference>
<sequence length="348" mass="40647">MEVSNKLKLRLSAQKDNQTLYTNWQISRLSDNFSEFYYKTILLNDLSQYINQGVEEKDVIIFNSSININSQYKRYEEPILDLTKSSDIVKYYHLGSPVSLSLNKQILILHEFFEAYRQYFSIVNKHKLNIGNKKEDLLRLYEESMAGNIREFNLVDFFEESIQNNNVANGDNKKKCVQEIRNVFKNSMQKLQQSLEEQVKHKSEEFHYIFNRFERPIIGIKVADDKIKLLGSDFFVQSKFTYSNSRFLETNSIKQNSPLEMILTMSILVLPSIVLILREKLVLMQQQNKNGELDQEIASLEQEIRNLENKGQQAGIAINQPDHVQPGLIDSVKRKGKQVLNEFDTEVI</sequence>
<dbReference type="RefSeq" id="WP_354281821.1">
    <property type="nucleotide sequence ID" value="NZ_JBEPMK010000009.1"/>
</dbReference>
<feature type="coiled-coil region" evidence="1">
    <location>
        <begin position="283"/>
        <end position="317"/>
    </location>
</feature>
<keyword evidence="3" id="KW-1185">Reference proteome</keyword>
<accession>A0ABV2JN05</accession>
<evidence type="ECO:0000313" key="2">
    <source>
        <dbReference type="EMBL" id="MET3645321.1"/>
    </source>
</evidence>
<keyword evidence="1" id="KW-0175">Coiled coil</keyword>
<dbReference type="EMBL" id="JBEPMK010000009">
    <property type="protein sequence ID" value="MET3645321.1"/>
    <property type="molecule type" value="Genomic_DNA"/>
</dbReference>
<proteinExistence type="predicted"/>
<protein>
    <submittedName>
        <fullName evidence="2">Uncharacterized protein</fullName>
    </submittedName>
</protein>